<reference evidence="6" key="2">
    <citation type="journal article" date="2021" name="PeerJ">
        <title>Extensive microbial diversity within the chicken gut microbiome revealed by metagenomics and culture.</title>
        <authorList>
            <person name="Gilroy R."/>
            <person name="Ravi A."/>
            <person name="Getino M."/>
            <person name="Pursley I."/>
            <person name="Horton D.L."/>
            <person name="Alikhan N.F."/>
            <person name="Baker D."/>
            <person name="Gharbi K."/>
            <person name="Hall N."/>
            <person name="Watson M."/>
            <person name="Adriaenssens E.M."/>
            <person name="Foster-Nyarko E."/>
            <person name="Jarju S."/>
            <person name="Secka A."/>
            <person name="Antonio M."/>
            <person name="Oren A."/>
            <person name="Chaudhuri R.R."/>
            <person name="La Ragione R."/>
            <person name="Hildebrand F."/>
            <person name="Pallen M.J."/>
        </authorList>
    </citation>
    <scope>NUCLEOTIDE SEQUENCE</scope>
    <source>
        <strain evidence="6">ChiW13-3771</strain>
    </source>
</reference>
<gene>
    <name evidence="6" type="ORF">IAC96_00625</name>
</gene>
<dbReference type="Gene3D" id="2.40.50.1020">
    <property type="entry name" value="LytTr DNA-binding domain"/>
    <property type="match status" value="1"/>
</dbReference>
<dbReference type="InterPro" id="IPR046947">
    <property type="entry name" value="LytR-like"/>
</dbReference>
<evidence type="ECO:0000256" key="1">
    <source>
        <dbReference type="ARBA" id="ARBA00018672"/>
    </source>
</evidence>
<dbReference type="PANTHER" id="PTHR37299">
    <property type="entry name" value="TRANSCRIPTIONAL REGULATOR-RELATED"/>
    <property type="match status" value="1"/>
</dbReference>
<dbReference type="InterPro" id="IPR001789">
    <property type="entry name" value="Sig_transdc_resp-reg_receiver"/>
</dbReference>
<dbReference type="Proteomes" id="UP000824201">
    <property type="component" value="Unassembled WGS sequence"/>
</dbReference>
<dbReference type="Gene3D" id="3.40.50.2300">
    <property type="match status" value="1"/>
</dbReference>
<dbReference type="Pfam" id="PF00072">
    <property type="entry name" value="Response_reg"/>
    <property type="match status" value="1"/>
</dbReference>
<dbReference type="InterPro" id="IPR007492">
    <property type="entry name" value="LytTR_DNA-bd_dom"/>
</dbReference>
<dbReference type="AlphaFoldDB" id="A0A9D1ECA1"/>
<comment type="caution">
    <text evidence="6">The sequence shown here is derived from an EMBL/GenBank/DDBJ whole genome shotgun (WGS) entry which is preliminary data.</text>
</comment>
<dbReference type="GO" id="GO:0003677">
    <property type="term" value="F:DNA binding"/>
    <property type="evidence" value="ECO:0007669"/>
    <property type="project" value="InterPro"/>
</dbReference>
<dbReference type="PANTHER" id="PTHR37299:SF1">
    <property type="entry name" value="STAGE 0 SPORULATION PROTEIN A HOMOLOG"/>
    <property type="match status" value="1"/>
</dbReference>
<keyword evidence="3" id="KW-0597">Phosphoprotein</keyword>
<dbReference type="EMBL" id="DVHN01000002">
    <property type="protein sequence ID" value="HIR87431.1"/>
    <property type="molecule type" value="Genomic_DNA"/>
</dbReference>
<dbReference type="Pfam" id="PF04397">
    <property type="entry name" value="LytTR"/>
    <property type="match status" value="1"/>
</dbReference>
<dbReference type="PROSITE" id="PS50110">
    <property type="entry name" value="RESPONSE_REGULATORY"/>
    <property type="match status" value="1"/>
</dbReference>
<evidence type="ECO:0000313" key="7">
    <source>
        <dbReference type="Proteomes" id="UP000824201"/>
    </source>
</evidence>
<dbReference type="GO" id="GO:0000156">
    <property type="term" value="F:phosphorelay response regulator activity"/>
    <property type="evidence" value="ECO:0007669"/>
    <property type="project" value="InterPro"/>
</dbReference>
<reference evidence="6" key="1">
    <citation type="submission" date="2020-10" db="EMBL/GenBank/DDBJ databases">
        <authorList>
            <person name="Gilroy R."/>
        </authorList>
    </citation>
    <scope>NUCLEOTIDE SEQUENCE</scope>
    <source>
        <strain evidence="6">ChiW13-3771</strain>
    </source>
</reference>
<feature type="domain" description="Response regulatory" evidence="4">
    <location>
        <begin position="5"/>
        <end position="126"/>
    </location>
</feature>
<evidence type="ECO:0000256" key="3">
    <source>
        <dbReference type="PROSITE-ProRule" id="PRU00169"/>
    </source>
</evidence>
<accession>A0A9D1ECA1</accession>
<sequence length="262" mass="30945">MYTYKIGICDDEPIFCESLKKLLTAYQAESKNQLGVRIFHRGEELIDSFHNGKCPYDILMLDVDVPDGMNGVQTAEKIREQNPDVIIIFITNYEKYALDAYRVDAIDYLVKPVQLDQLRRVMAKAIIQVDYVLDYQKSANRYLPIIVDYDKVNVEISKILYIEKRRNQSLIHTEDGDYSCYETLSQLYEKLDNNKFMYVHQGFIVQFPKIKEVERNSVCFAGHIRVPVSRKYQKEVQARFQDRLYRLREQMLKKEATVPKKR</sequence>
<comment type="function">
    <text evidence="2">May play the central regulatory role in sporulation. It may be an element of the effector pathway responsible for the activation of sporulation genes in response to nutritional stress. Spo0A may act in concert with spo0H (a sigma factor) to control the expression of some genes that are critical to the sporulation process.</text>
</comment>
<feature type="modified residue" description="4-aspartylphosphate" evidence="3">
    <location>
        <position position="62"/>
    </location>
</feature>
<organism evidence="6 7">
    <name type="scientific">Candidatus Fimimorpha faecalis</name>
    <dbReference type="NCBI Taxonomy" id="2840824"/>
    <lineage>
        <taxon>Bacteria</taxon>
        <taxon>Bacillati</taxon>
        <taxon>Bacillota</taxon>
        <taxon>Clostridia</taxon>
        <taxon>Eubacteriales</taxon>
        <taxon>Candidatus Fimimorpha</taxon>
    </lineage>
</organism>
<feature type="domain" description="HTH LytTR-type" evidence="5">
    <location>
        <begin position="154"/>
        <end position="242"/>
    </location>
</feature>
<evidence type="ECO:0000313" key="6">
    <source>
        <dbReference type="EMBL" id="HIR87431.1"/>
    </source>
</evidence>
<dbReference type="PROSITE" id="PS50930">
    <property type="entry name" value="HTH_LYTTR"/>
    <property type="match status" value="1"/>
</dbReference>
<dbReference type="SMART" id="SM00448">
    <property type="entry name" value="REC"/>
    <property type="match status" value="1"/>
</dbReference>
<evidence type="ECO:0000259" key="4">
    <source>
        <dbReference type="PROSITE" id="PS50110"/>
    </source>
</evidence>
<proteinExistence type="predicted"/>
<evidence type="ECO:0000259" key="5">
    <source>
        <dbReference type="PROSITE" id="PS50930"/>
    </source>
</evidence>
<evidence type="ECO:0000256" key="2">
    <source>
        <dbReference type="ARBA" id="ARBA00024867"/>
    </source>
</evidence>
<protein>
    <recommendedName>
        <fullName evidence="1">Stage 0 sporulation protein A homolog</fullName>
    </recommendedName>
</protein>
<name>A0A9D1ECA1_9FIRM</name>
<dbReference type="SMART" id="SM00850">
    <property type="entry name" value="LytTR"/>
    <property type="match status" value="1"/>
</dbReference>
<dbReference type="SUPFAM" id="SSF52172">
    <property type="entry name" value="CheY-like"/>
    <property type="match status" value="1"/>
</dbReference>
<dbReference type="InterPro" id="IPR011006">
    <property type="entry name" value="CheY-like_superfamily"/>
</dbReference>